<evidence type="ECO:0000313" key="3">
    <source>
        <dbReference type="Proteomes" id="UP000824540"/>
    </source>
</evidence>
<feature type="non-terminal residue" evidence="2">
    <location>
        <position position="1"/>
    </location>
</feature>
<keyword evidence="3" id="KW-1185">Reference proteome</keyword>
<evidence type="ECO:0000313" key="2">
    <source>
        <dbReference type="EMBL" id="KAG9340287.1"/>
    </source>
</evidence>
<feature type="region of interest" description="Disordered" evidence="1">
    <location>
        <begin position="1"/>
        <end position="58"/>
    </location>
</feature>
<dbReference type="AlphaFoldDB" id="A0A8T2NV79"/>
<sequence>DEVARPVGQVSGRGEAQWAAGAGAGHAARRRRNRIRRERRSSERAWTGDGLSTRPMAGSLLKQDPSIGRSQFTVTQYSVNQTTENKCEQILRYEGVCCCVY</sequence>
<feature type="compositionally biased region" description="Basic residues" evidence="1">
    <location>
        <begin position="27"/>
        <end position="39"/>
    </location>
</feature>
<feature type="compositionally biased region" description="Low complexity" evidence="1">
    <location>
        <begin position="12"/>
        <end position="21"/>
    </location>
</feature>
<comment type="caution">
    <text evidence="2">The sequence shown here is derived from an EMBL/GenBank/DDBJ whole genome shotgun (WGS) entry which is preliminary data.</text>
</comment>
<dbReference type="Proteomes" id="UP000824540">
    <property type="component" value="Unassembled WGS sequence"/>
</dbReference>
<gene>
    <name evidence="2" type="ORF">JZ751_021734</name>
</gene>
<dbReference type="EMBL" id="JAFBMS010000044">
    <property type="protein sequence ID" value="KAG9340287.1"/>
    <property type="molecule type" value="Genomic_DNA"/>
</dbReference>
<accession>A0A8T2NV79</accession>
<organism evidence="2 3">
    <name type="scientific">Albula glossodonta</name>
    <name type="common">roundjaw bonefish</name>
    <dbReference type="NCBI Taxonomy" id="121402"/>
    <lineage>
        <taxon>Eukaryota</taxon>
        <taxon>Metazoa</taxon>
        <taxon>Chordata</taxon>
        <taxon>Craniata</taxon>
        <taxon>Vertebrata</taxon>
        <taxon>Euteleostomi</taxon>
        <taxon>Actinopterygii</taxon>
        <taxon>Neopterygii</taxon>
        <taxon>Teleostei</taxon>
        <taxon>Albuliformes</taxon>
        <taxon>Albulidae</taxon>
        <taxon>Albula</taxon>
    </lineage>
</organism>
<reference evidence="2" key="1">
    <citation type="thesis" date="2021" institute="BYU ScholarsArchive" country="Provo, UT, USA">
        <title>Applications of and Algorithms for Genome Assembly and Genomic Analyses with an Emphasis on Marine Teleosts.</title>
        <authorList>
            <person name="Pickett B.D."/>
        </authorList>
    </citation>
    <scope>NUCLEOTIDE SEQUENCE</scope>
    <source>
        <strain evidence="2">HI-2016</strain>
    </source>
</reference>
<protein>
    <submittedName>
        <fullName evidence="2">Uncharacterized protein</fullName>
    </submittedName>
</protein>
<evidence type="ECO:0000256" key="1">
    <source>
        <dbReference type="SAM" id="MobiDB-lite"/>
    </source>
</evidence>
<name>A0A8T2NV79_9TELE</name>
<proteinExistence type="predicted"/>